<feature type="non-terminal residue" evidence="2">
    <location>
        <position position="1"/>
    </location>
</feature>
<dbReference type="EMBL" id="HACG01004522">
    <property type="protein sequence ID" value="CEK51387.1"/>
    <property type="molecule type" value="Transcribed_RNA"/>
</dbReference>
<organism evidence="2">
    <name type="scientific">Arion vulgaris</name>
    <dbReference type="NCBI Taxonomy" id="1028688"/>
    <lineage>
        <taxon>Eukaryota</taxon>
        <taxon>Metazoa</taxon>
        <taxon>Spiralia</taxon>
        <taxon>Lophotrochozoa</taxon>
        <taxon>Mollusca</taxon>
        <taxon>Gastropoda</taxon>
        <taxon>Heterobranchia</taxon>
        <taxon>Euthyneura</taxon>
        <taxon>Panpulmonata</taxon>
        <taxon>Eupulmonata</taxon>
        <taxon>Stylommatophora</taxon>
        <taxon>Helicina</taxon>
        <taxon>Arionoidea</taxon>
        <taxon>Arionidae</taxon>
        <taxon>Arion</taxon>
    </lineage>
</organism>
<name>A0A0B6Y502_9EUPU</name>
<evidence type="ECO:0000313" key="2">
    <source>
        <dbReference type="EMBL" id="CEK51387.1"/>
    </source>
</evidence>
<dbReference type="AlphaFoldDB" id="A0A0B6Y502"/>
<sequence length="49" mass="5449">QPSTFGARGEPFTSKPHPPTQRNVALKYRFEPVEFTNGGRGVECMRRGG</sequence>
<reference evidence="2" key="1">
    <citation type="submission" date="2014-12" db="EMBL/GenBank/DDBJ databases">
        <title>Insight into the proteome of Arion vulgaris.</title>
        <authorList>
            <person name="Aradska J."/>
            <person name="Bulat T."/>
            <person name="Smidak R."/>
            <person name="Sarate P."/>
            <person name="Gangsoo J."/>
            <person name="Sialana F."/>
            <person name="Bilban M."/>
            <person name="Lubec G."/>
        </authorList>
    </citation>
    <scope>NUCLEOTIDE SEQUENCE</scope>
    <source>
        <tissue evidence="2">Skin</tissue>
    </source>
</reference>
<evidence type="ECO:0000256" key="1">
    <source>
        <dbReference type="SAM" id="MobiDB-lite"/>
    </source>
</evidence>
<accession>A0A0B6Y502</accession>
<proteinExistence type="predicted"/>
<feature type="region of interest" description="Disordered" evidence="1">
    <location>
        <begin position="1"/>
        <end position="24"/>
    </location>
</feature>
<gene>
    <name evidence="2" type="primary">ORF13286</name>
</gene>
<protein>
    <submittedName>
        <fullName evidence="2">Uncharacterized protein</fullName>
    </submittedName>
</protein>